<accession>A0A979ERL8</accession>
<comment type="caution">
    <text evidence="1">Lacks conserved residue(s) required for the propagation of feature annotation.</text>
</comment>
<evidence type="ECO:0000259" key="3">
    <source>
        <dbReference type="PROSITE" id="PS51686"/>
    </source>
</evidence>
<dbReference type="GO" id="GO:0003723">
    <property type="term" value="F:RNA binding"/>
    <property type="evidence" value="ECO:0007669"/>
    <property type="project" value="UniProtKB-UniRule"/>
</dbReference>
<feature type="compositionally biased region" description="Pro residues" evidence="2">
    <location>
        <begin position="542"/>
        <end position="551"/>
    </location>
</feature>
<keyword evidence="4" id="KW-1185">Reference proteome</keyword>
<dbReference type="GeneID" id="108260753"/>
<gene>
    <name evidence="5 6" type="primary">LOC108260753</name>
</gene>
<dbReference type="InterPro" id="IPR029063">
    <property type="entry name" value="SAM-dependent_MTases_sf"/>
</dbReference>
<proteinExistence type="inferred from homology"/>
<evidence type="ECO:0000313" key="4">
    <source>
        <dbReference type="Proteomes" id="UP000221080"/>
    </source>
</evidence>
<dbReference type="GO" id="GO:0008168">
    <property type="term" value="F:methyltransferase activity"/>
    <property type="evidence" value="ECO:0007669"/>
    <property type="project" value="UniProtKB-KW"/>
</dbReference>
<evidence type="ECO:0000256" key="1">
    <source>
        <dbReference type="PROSITE-ProRule" id="PRU01023"/>
    </source>
</evidence>
<feature type="compositionally biased region" description="Basic residues" evidence="2">
    <location>
        <begin position="603"/>
        <end position="638"/>
    </location>
</feature>
<evidence type="ECO:0000313" key="5">
    <source>
        <dbReference type="RefSeq" id="XP_047008346.1"/>
    </source>
</evidence>
<dbReference type="Proteomes" id="UP000221080">
    <property type="component" value="Chromosome 29"/>
</dbReference>
<feature type="domain" description="SAM-dependent MTase RsmB/NOP-type" evidence="3">
    <location>
        <begin position="195"/>
        <end position="501"/>
    </location>
</feature>
<reference evidence="5 6" key="2">
    <citation type="submission" date="2025-04" db="UniProtKB">
        <authorList>
            <consortium name="RefSeq"/>
        </authorList>
    </citation>
    <scope>IDENTIFICATION</scope>
    <source>
        <tissue evidence="5 6">Blood</tissue>
    </source>
</reference>
<dbReference type="Gene3D" id="3.30.70.1170">
    <property type="entry name" value="Sun protein, domain 3"/>
    <property type="match status" value="1"/>
</dbReference>
<dbReference type="RefSeq" id="XP_053533480.1">
    <property type="nucleotide sequence ID" value="XM_053677505.1"/>
</dbReference>
<dbReference type="PROSITE" id="PS51686">
    <property type="entry name" value="SAM_MT_RSMB_NOP"/>
    <property type="match status" value="1"/>
</dbReference>
<dbReference type="GO" id="GO:0032259">
    <property type="term" value="P:methylation"/>
    <property type="evidence" value="ECO:0007669"/>
    <property type="project" value="UniProtKB-KW"/>
</dbReference>
<feature type="region of interest" description="Disordered" evidence="2">
    <location>
        <begin position="530"/>
        <end position="646"/>
    </location>
</feature>
<evidence type="ECO:0000313" key="6">
    <source>
        <dbReference type="RefSeq" id="XP_053533480.1"/>
    </source>
</evidence>
<dbReference type="PANTHER" id="PTHR14663">
    <property type="entry name" value="METHYLTRANSFERASE NSUN7-RELATED"/>
    <property type="match status" value="1"/>
</dbReference>
<dbReference type="AlphaFoldDB" id="A0A979ERL8"/>
<dbReference type="RefSeq" id="XP_047008346.1">
    <property type="nucleotide sequence ID" value="XM_047152390.2"/>
</dbReference>
<dbReference type="InterPro" id="IPR042620">
    <property type="entry name" value="NSUN7"/>
</dbReference>
<dbReference type="KEGG" id="ipu:108260753"/>
<keyword evidence="1" id="KW-0694">RNA-binding</keyword>
<name>A0A979ERL8_ICTPU</name>
<reference evidence="4" key="1">
    <citation type="journal article" date="2016" name="Nat. Commun.">
        <title>The channel catfish genome sequence provides insights into the evolution of scale formation in teleosts.</title>
        <authorList>
            <person name="Liu Z."/>
            <person name="Liu S."/>
            <person name="Yao J."/>
            <person name="Bao L."/>
            <person name="Zhang J."/>
            <person name="Li Y."/>
            <person name="Jiang C."/>
            <person name="Sun L."/>
            <person name="Wang R."/>
            <person name="Zhang Y."/>
            <person name="Zhou T."/>
            <person name="Zeng Q."/>
            <person name="Fu Q."/>
            <person name="Gao S."/>
            <person name="Li N."/>
            <person name="Koren S."/>
            <person name="Jiang Y."/>
            <person name="Zimin A."/>
            <person name="Xu P."/>
            <person name="Phillippy A.M."/>
            <person name="Geng X."/>
            <person name="Song L."/>
            <person name="Sun F."/>
            <person name="Li C."/>
            <person name="Wang X."/>
            <person name="Chen A."/>
            <person name="Jin Y."/>
            <person name="Yuan Z."/>
            <person name="Yang Y."/>
            <person name="Tan S."/>
            <person name="Peatman E."/>
            <person name="Lu J."/>
            <person name="Qin Z."/>
            <person name="Dunham R."/>
            <person name="Li Z."/>
            <person name="Sonstegard T."/>
            <person name="Feng J."/>
            <person name="Danzmann R.G."/>
            <person name="Schroeder S."/>
            <person name="Scheffler B."/>
            <person name="Duke M.V."/>
            <person name="Ballard L."/>
            <person name="Kucuktas H."/>
            <person name="Kaltenboeck L."/>
            <person name="Liu H."/>
            <person name="Armbruster J."/>
            <person name="Xie Y."/>
            <person name="Kirby M.L."/>
            <person name="Tian Y."/>
            <person name="Flanagan M.E."/>
            <person name="Mu W."/>
            <person name="Waldbieser G.C."/>
        </authorList>
    </citation>
    <scope>NUCLEOTIDE SEQUENCE [LARGE SCALE GENOMIC DNA]</scope>
    <source>
        <strain evidence="4">SDA103</strain>
    </source>
</reference>
<dbReference type="SUPFAM" id="SSF53335">
    <property type="entry name" value="S-adenosyl-L-methionine-dependent methyltransferases"/>
    <property type="match status" value="1"/>
</dbReference>
<comment type="similarity">
    <text evidence="1">Belongs to the class I-like SAM-binding methyltransferase superfamily. RsmB/NOP family.</text>
</comment>
<keyword evidence="1" id="KW-0808">Transferase</keyword>
<keyword evidence="1" id="KW-0949">S-adenosyl-L-methionine</keyword>
<evidence type="ECO:0000256" key="2">
    <source>
        <dbReference type="SAM" id="MobiDB-lite"/>
    </source>
</evidence>
<sequence>MTKPGFPDRVYERAADAFRASCVEKTLVYRYASYAPVPHPAAGDTGNENHAKQNELWAYELAFNTLKFQALLEDVLIDSCFQATRRMPDDLMALAMVMLYDLQDRKFQPREPMTGEGEGLVEEVRLVEDSLFRFRTKLAASLARFRIKQDLVCIDDILPKSVKEKHQRKHKLPTCAWVNTLKSRYTHTHTRLYCPTNMCHVHVPHVYAHFVLRSVDEVCVTLKTQGFVQVDPHTHLEGRVFCKDTHCPDVLLFPRQAPELRDKTTLLLDRTLIIQEKSRSLAVCALRPLLAKNTDILLAGSFSAHTVAHVGVQASVFSNHVYVCGLPADSALREELHVTLSRIGCKNVRLLPERLAELSEGDSRLQKVRVVLVLPRCTASALSDPIAHIVNEDGADRKLLQDLSQGAVSDANLEPLIHNQIHDLSHALTFPKVHGVVYCTCSVYAEENELVVKSALKNAAARTKLRPFRIVSTGWTDEETFLRLQASDTGEGCFLCVLKREEAETVQNILARAAAKGLLNGLALHEKLKKTRTKDKQGGAPTTPPLPPQPDPSLTSAPSVSEQLPVDPPLPEAALEHARRPAHPNHASAAGPVENRASEAARRYKKIRRRKSRASRRGAKTKKPRTRSSRKKAPRPRVRPAEDVAP</sequence>
<dbReference type="OrthoDB" id="6817893at2759"/>
<dbReference type="Gene3D" id="3.40.50.150">
    <property type="entry name" value="Vaccinia Virus protein VP39"/>
    <property type="match status" value="1"/>
</dbReference>
<keyword evidence="1 5" id="KW-0489">Methyltransferase</keyword>
<organism evidence="4 5">
    <name type="scientific">Ictalurus punctatus</name>
    <name type="common">Channel catfish</name>
    <name type="synonym">Silurus punctatus</name>
    <dbReference type="NCBI Taxonomy" id="7998"/>
    <lineage>
        <taxon>Eukaryota</taxon>
        <taxon>Metazoa</taxon>
        <taxon>Chordata</taxon>
        <taxon>Craniata</taxon>
        <taxon>Vertebrata</taxon>
        <taxon>Euteleostomi</taxon>
        <taxon>Actinopterygii</taxon>
        <taxon>Neopterygii</taxon>
        <taxon>Teleostei</taxon>
        <taxon>Ostariophysi</taxon>
        <taxon>Siluriformes</taxon>
        <taxon>Ictaluridae</taxon>
        <taxon>Ictalurus</taxon>
    </lineage>
</organism>
<protein>
    <submittedName>
        <fullName evidence="5 6">Methyltransferase NSUN7 isoform X1</fullName>
    </submittedName>
</protein>
<feature type="active site" description="Nucleophile" evidence="1">
    <location>
        <position position="441"/>
    </location>
</feature>
<dbReference type="InterPro" id="IPR001678">
    <property type="entry name" value="MeTrfase_RsmB-F_NOP2_dom"/>
</dbReference>
<dbReference type="PANTHER" id="PTHR14663:SF2">
    <property type="entry name" value="METHYLTRANSFERASE NSUN7-RELATED"/>
    <property type="match status" value="1"/>
</dbReference>